<dbReference type="PANTHER" id="PTHR37919:SF2">
    <property type="entry name" value="EXPERA DOMAIN-CONTAINING PROTEIN"/>
    <property type="match status" value="1"/>
</dbReference>
<name>A0A2J6R4N1_HYAVF</name>
<feature type="compositionally biased region" description="Polar residues" evidence="1">
    <location>
        <begin position="49"/>
        <end position="58"/>
    </location>
</feature>
<evidence type="ECO:0000313" key="5">
    <source>
        <dbReference type="EMBL" id="PMD33481.1"/>
    </source>
</evidence>
<feature type="region of interest" description="Disordered" evidence="1">
    <location>
        <begin position="23"/>
        <end position="82"/>
    </location>
</feature>
<gene>
    <name evidence="5" type="ORF">L207DRAFT_571622</name>
</gene>
<dbReference type="STRING" id="1149755.A0A2J6R4N1"/>
<dbReference type="Pfam" id="PF20776">
    <property type="entry name" value="SLS1_N"/>
    <property type="match status" value="1"/>
</dbReference>
<feature type="compositionally biased region" description="Low complexity" evidence="1">
    <location>
        <begin position="33"/>
        <end position="48"/>
    </location>
</feature>
<evidence type="ECO:0000256" key="1">
    <source>
        <dbReference type="SAM" id="MobiDB-lite"/>
    </source>
</evidence>
<evidence type="ECO:0000313" key="6">
    <source>
        <dbReference type="Proteomes" id="UP000235786"/>
    </source>
</evidence>
<accession>A0A2J6R4N1</accession>
<keyword evidence="6" id="KW-1185">Reference proteome</keyword>
<dbReference type="OrthoDB" id="5392646at2759"/>
<feature type="domain" description="SLS1 C-terminal" evidence="4">
    <location>
        <begin position="452"/>
        <end position="795"/>
    </location>
</feature>
<evidence type="ECO:0000259" key="2">
    <source>
        <dbReference type="Pfam" id="PF20776"/>
    </source>
</evidence>
<evidence type="ECO:0000259" key="4">
    <source>
        <dbReference type="Pfam" id="PF20778"/>
    </source>
</evidence>
<proteinExistence type="predicted"/>
<reference evidence="5 6" key="1">
    <citation type="submission" date="2016-04" db="EMBL/GenBank/DDBJ databases">
        <title>A degradative enzymes factory behind the ericoid mycorrhizal symbiosis.</title>
        <authorList>
            <consortium name="DOE Joint Genome Institute"/>
            <person name="Martino E."/>
            <person name="Morin E."/>
            <person name="Grelet G."/>
            <person name="Kuo A."/>
            <person name="Kohler A."/>
            <person name="Daghino S."/>
            <person name="Barry K."/>
            <person name="Choi C."/>
            <person name="Cichocki N."/>
            <person name="Clum A."/>
            <person name="Copeland A."/>
            <person name="Hainaut M."/>
            <person name="Haridas S."/>
            <person name="Labutti K."/>
            <person name="Lindquist E."/>
            <person name="Lipzen A."/>
            <person name="Khouja H.-R."/>
            <person name="Murat C."/>
            <person name="Ohm R."/>
            <person name="Olson A."/>
            <person name="Spatafora J."/>
            <person name="Veneault-Fourrey C."/>
            <person name="Henrissat B."/>
            <person name="Grigoriev I."/>
            <person name="Martin F."/>
            <person name="Perotto S."/>
        </authorList>
    </citation>
    <scope>NUCLEOTIDE SEQUENCE [LARGE SCALE GENOMIC DNA]</scope>
    <source>
        <strain evidence="5 6">F</strain>
    </source>
</reference>
<dbReference type="InterPro" id="IPR048400">
    <property type="entry name" value="SLS1_N"/>
</dbReference>
<dbReference type="Pfam" id="PF20778">
    <property type="entry name" value="SLS1_C"/>
    <property type="match status" value="1"/>
</dbReference>
<dbReference type="InterPro" id="IPR048748">
    <property type="entry name" value="SLS1_KH2"/>
</dbReference>
<dbReference type="Pfam" id="PF20777">
    <property type="entry name" value="KH_SLS1_2"/>
    <property type="match status" value="1"/>
</dbReference>
<dbReference type="Proteomes" id="UP000235786">
    <property type="component" value="Unassembled WGS sequence"/>
</dbReference>
<feature type="compositionally biased region" description="Basic and acidic residues" evidence="1">
    <location>
        <begin position="898"/>
        <end position="914"/>
    </location>
</feature>
<dbReference type="EMBL" id="KZ613956">
    <property type="protein sequence ID" value="PMD33481.1"/>
    <property type="molecule type" value="Genomic_DNA"/>
</dbReference>
<feature type="domain" description="SLS1 N-terminal" evidence="2">
    <location>
        <begin position="141"/>
        <end position="261"/>
    </location>
</feature>
<evidence type="ECO:0000259" key="3">
    <source>
        <dbReference type="Pfam" id="PF20777"/>
    </source>
</evidence>
<dbReference type="PANTHER" id="PTHR37919">
    <property type="entry name" value="PROTEIN CBG05606"/>
    <property type="match status" value="1"/>
</dbReference>
<feature type="domain" description="SLS1 second KH" evidence="3">
    <location>
        <begin position="359"/>
        <end position="419"/>
    </location>
</feature>
<feature type="region of interest" description="Disordered" evidence="1">
    <location>
        <begin position="892"/>
        <end position="962"/>
    </location>
</feature>
<dbReference type="AlphaFoldDB" id="A0A2J6R4N1"/>
<dbReference type="InterPro" id="IPR048401">
    <property type="entry name" value="SLS1_C"/>
</dbReference>
<sequence length="962" mass="107190">MITRPVSRSHICLSCRRSLAKHKSPTAYRVARQSTSASTQQTSPGQPQNDTAPASTGNVVRRSGGPPKVSHQPLGRLHGHRGVKVRENLEQLPTTSLGEAANVIVLRDSGITVYEHRDQMKDKRAEHIDILGQLADERGLVGEDEVNKNINGFRPKEGDKPETWDDINAIVRGLQDGFTQTQLEKYIEAFEGKREPISPPEEWVNEEETAPILAITPWQPGISNDTEHFDNDPLRGYFLESHTSKQRVILRLLRECWMLELPELEEGLGQFEIKINLDNLVVLLMGPSSVLSRIRTEHLILEGENLEAFTSREIIRVTTTHAKKDLLVKAVEEAVKSVQKRKIALSSLYPASLGTPTVSKLRKWARKNFDDDLLQELSRMSGTSISRKANNKLLISSTGNRGDYLLTKNDLATRLLLTSGNFSDRVHYQLAAHALKSAEGALIIYPTAKNGLPWRERLRDWTRWTAPTGKENIIPHELREPNKYPLTILFSAPAESREKLKPESTKKAKAAEKGVETPHWSMDFFTETSVLFGSVLHSPTGQIPANVSAKMLADDSFVHTFSSHVPNISRLLSKSQTKLDKEEAEHVIRHVVVHFQPNPFYVPTTGKGQASRGPLGSATLSAFPPLEMVFDIADNPTRTAKLKYIQAVVNEGKKDVMLPGSAVDLRFHQRTTSKLKRRYLKQIEDFLMKSHLDLAGVGPLETPPSITLPISSHICREPGFKVLDGKDAKTTTEGAKDFRDVEYLYTGLEIRRTRAFNYRGWLLLYTSIEGGKAGGARGELRLRPIRHTPEKGTEIMQEEDLVGFAYKVARMITKGGEGNEALHVPVIKRNLVGKDTRVLDPLRSPDMLVRQVSTRELEEPWYFGDKYFAKRPLEWSGDEELVGWKPIFEAEGEGEAGTSKEDAIDSRVESESKDAAMGGDASEDEHVAVSEDVTGEDSSDDKPAAVAEDLTGDGDVGPTNDK</sequence>
<protein>
    <submittedName>
        <fullName evidence="5">Uncharacterized protein</fullName>
    </submittedName>
</protein>
<organism evidence="5 6">
    <name type="scientific">Hyaloscypha variabilis (strain UAMH 11265 / GT02V1 / F)</name>
    <name type="common">Meliniomyces variabilis</name>
    <dbReference type="NCBI Taxonomy" id="1149755"/>
    <lineage>
        <taxon>Eukaryota</taxon>
        <taxon>Fungi</taxon>
        <taxon>Dikarya</taxon>
        <taxon>Ascomycota</taxon>
        <taxon>Pezizomycotina</taxon>
        <taxon>Leotiomycetes</taxon>
        <taxon>Helotiales</taxon>
        <taxon>Hyaloscyphaceae</taxon>
        <taxon>Hyaloscypha</taxon>
        <taxon>Hyaloscypha variabilis</taxon>
    </lineage>
</organism>